<keyword evidence="13" id="KW-0238">DNA-binding</keyword>
<keyword evidence="12" id="KW-0239">DNA-directed DNA polymerase</keyword>
<protein>
    <recommendedName>
        <fullName evidence="19">Reverse transcriptase</fullName>
    </recommendedName>
</protein>
<dbReference type="InterPro" id="IPR000477">
    <property type="entry name" value="RT_dom"/>
</dbReference>
<dbReference type="InterPro" id="IPR043502">
    <property type="entry name" value="DNA/RNA_pol_sf"/>
</dbReference>
<keyword evidence="6" id="KW-0064">Aspartyl protease</keyword>
<evidence type="ECO:0000256" key="10">
    <source>
        <dbReference type="ARBA" id="ARBA00022908"/>
    </source>
</evidence>
<keyword evidence="14" id="KW-0233">DNA recombination</keyword>
<dbReference type="GO" id="GO:0003677">
    <property type="term" value="F:DNA binding"/>
    <property type="evidence" value="ECO:0007669"/>
    <property type="project" value="UniProtKB-KW"/>
</dbReference>
<keyword evidence="10" id="KW-0229">DNA integration</keyword>
<evidence type="ECO:0000256" key="4">
    <source>
        <dbReference type="ARBA" id="ARBA00022722"/>
    </source>
</evidence>
<dbReference type="EMBL" id="CACVBM020001379">
    <property type="protein sequence ID" value="CAA7047609.1"/>
    <property type="molecule type" value="Genomic_DNA"/>
</dbReference>
<keyword evidence="9" id="KW-0460">Magnesium</keyword>
<dbReference type="Pfam" id="PF24626">
    <property type="entry name" value="SH3_Tf2-1"/>
    <property type="match status" value="1"/>
</dbReference>
<dbReference type="FunFam" id="3.30.70.270:FF:000020">
    <property type="entry name" value="Transposon Tf2-6 polyprotein-like Protein"/>
    <property type="match status" value="1"/>
</dbReference>
<dbReference type="InterPro" id="IPR012337">
    <property type="entry name" value="RNaseH-like_sf"/>
</dbReference>
<keyword evidence="18" id="KW-1185">Reference proteome</keyword>
<dbReference type="InterPro" id="IPR050951">
    <property type="entry name" value="Retrovirus_Pol_polyprotein"/>
</dbReference>
<dbReference type="CDD" id="cd01647">
    <property type="entry name" value="RT_LTR"/>
    <property type="match status" value="1"/>
</dbReference>
<evidence type="ECO:0000256" key="9">
    <source>
        <dbReference type="ARBA" id="ARBA00022842"/>
    </source>
</evidence>
<feature type="domain" description="Reverse transcriptase" evidence="15">
    <location>
        <begin position="1"/>
        <end position="154"/>
    </location>
</feature>
<dbReference type="InterPro" id="IPR041588">
    <property type="entry name" value="Integrase_H2C2"/>
</dbReference>
<dbReference type="GO" id="GO:0004519">
    <property type="term" value="F:endonuclease activity"/>
    <property type="evidence" value="ECO:0007669"/>
    <property type="project" value="UniProtKB-KW"/>
</dbReference>
<dbReference type="Pfam" id="PF17921">
    <property type="entry name" value="Integrase_H2C2"/>
    <property type="match status" value="1"/>
</dbReference>
<evidence type="ECO:0008006" key="19">
    <source>
        <dbReference type="Google" id="ProtNLM"/>
    </source>
</evidence>
<keyword evidence="4" id="KW-0540">Nuclease</keyword>
<dbReference type="InterPro" id="IPR043128">
    <property type="entry name" value="Rev_trsase/Diguanyl_cyclase"/>
</dbReference>
<dbReference type="Gene3D" id="3.30.70.270">
    <property type="match status" value="2"/>
</dbReference>
<dbReference type="GO" id="GO:0003887">
    <property type="term" value="F:DNA-directed DNA polymerase activity"/>
    <property type="evidence" value="ECO:0007669"/>
    <property type="project" value="UniProtKB-KW"/>
</dbReference>
<dbReference type="Pfam" id="PF17917">
    <property type="entry name" value="RT_RNaseH"/>
    <property type="match status" value="1"/>
</dbReference>
<evidence type="ECO:0000259" key="15">
    <source>
        <dbReference type="PROSITE" id="PS50878"/>
    </source>
</evidence>
<dbReference type="PROSITE" id="PS50994">
    <property type="entry name" value="INTEGRASE"/>
    <property type="match status" value="1"/>
</dbReference>
<evidence type="ECO:0000256" key="8">
    <source>
        <dbReference type="ARBA" id="ARBA00022801"/>
    </source>
</evidence>
<dbReference type="InterPro" id="IPR056924">
    <property type="entry name" value="SH3_Tf2-1"/>
</dbReference>
<evidence type="ECO:0000313" key="18">
    <source>
        <dbReference type="Proteomes" id="UP000467841"/>
    </source>
</evidence>
<name>A0A6D2K669_9BRAS</name>
<evidence type="ECO:0000259" key="16">
    <source>
        <dbReference type="PROSITE" id="PS50994"/>
    </source>
</evidence>
<dbReference type="GO" id="GO:0015074">
    <property type="term" value="P:DNA integration"/>
    <property type="evidence" value="ECO:0007669"/>
    <property type="project" value="UniProtKB-KW"/>
</dbReference>
<dbReference type="InterPro" id="IPR036397">
    <property type="entry name" value="RNaseH_sf"/>
</dbReference>
<evidence type="ECO:0000256" key="6">
    <source>
        <dbReference type="ARBA" id="ARBA00022750"/>
    </source>
</evidence>
<organism evidence="17 18">
    <name type="scientific">Microthlaspi erraticum</name>
    <dbReference type="NCBI Taxonomy" id="1685480"/>
    <lineage>
        <taxon>Eukaryota</taxon>
        <taxon>Viridiplantae</taxon>
        <taxon>Streptophyta</taxon>
        <taxon>Embryophyta</taxon>
        <taxon>Tracheophyta</taxon>
        <taxon>Spermatophyta</taxon>
        <taxon>Magnoliopsida</taxon>
        <taxon>eudicotyledons</taxon>
        <taxon>Gunneridae</taxon>
        <taxon>Pentapetalae</taxon>
        <taxon>rosids</taxon>
        <taxon>malvids</taxon>
        <taxon>Brassicales</taxon>
        <taxon>Brassicaceae</taxon>
        <taxon>Coluteocarpeae</taxon>
        <taxon>Microthlaspi</taxon>
    </lineage>
</organism>
<dbReference type="GO" id="GO:0004190">
    <property type="term" value="F:aspartic-type endopeptidase activity"/>
    <property type="evidence" value="ECO:0007669"/>
    <property type="project" value="UniProtKB-KW"/>
</dbReference>
<keyword evidence="8" id="KW-0378">Hydrolase</keyword>
<evidence type="ECO:0000256" key="12">
    <source>
        <dbReference type="ARBA" id="ARBA00022932"/>
    </source>
</evidence>
<dbReference type="Pfam" id="PF00078">
    <property type="entry name" value="RVT_1"/>
    <property type="match status" value="1"/>
</dbReference>
<dbReference type="Gene3D" id="1.10.340.70">
    <property type="match status" value="1"/>
</dbReference>
<evidence type="ECO:0000256" key="2">
    <source>
        <dbReference type="ARBA" id="ARBA00022679"/>
    </source>
</evidence>
<evidence type="ECO:0000256" key="14">
    <source>
        <dbReference type="ARBA" id="ARBA00023172"/>
    </source>
</evidence>
<dbReference type="SUPFAM" id="SSF53098">
    <property type="entry name" value="Ribonuclease H-like"/>
    <property type="match status" value="1"/>
</dbReference>
<dbReference type="InterPro" id="IPR001584">
    <property type="entry name" value="Integrase_cat-core"/>
</dbReference>
<dbReference type="GO" id="GO:0003964">
    <property type="term" value="F:RNA-directed DNA polymerase activity"/>
    <property type="evidence" value="ECO:0007669"/>
    <property type="project" value="UniProtKB-KW"/>
</dbReference>
<dbReference type="GO" id="GO:0046872">
    <property type="term" value="F:metal ion binding"/>
    <property type="evidence" value="ECO:0007669"/>
    <property type="project" value="UniProtKB-KW"/>
</dbReference>
<accession>A0A6D2K669</accession>
<dbReference type="AlphaFoldDB" id="A0A6D2K669"/>
<feature type="domain" description="Integrase catalytic" evidence="16">
    <location>
        <begin position="522"/>
        <end position="688"/>
    </location>
</feature>
<sequence>MRLCIDYRGINNITIKDKYPLPRIDELLDQLRGASWFSKIDLASGYHQIPIENRDVMKTAFNTRYGQYEFVVMPFGLTNAPAAFMRIMNEVFHDYLDSFVIIFIDDILIYSRTKEEHEEHLKKVLERLRDQKLYAKFSKCRFWRREIGFLGHRVSEQGVSADPEKIEVIRDWPRPTNVTEVRSFLGLAGYYRKFVSGFSSIAKPMTKLTGKGVPFVWSDDVEKAFVKLKEALTTAPVLTLPEPGKPYDVYADASRIGLGCVLMQEGKVLAYASRQLRKHEENYPTHDLEMAAVVFALRIWRSYLYGESVQVFTDHQSLKYLFTQGDLNLRQRRWMEFIADYDLKIQYHPGKANVVADALSRRKLEVCREKELEALNNEFQMLRLSALEGESSEPLGFQAVNQSSLIQRIREAQLRDDKIRKIVEKIEDSDEENTTEYQLAEDGTLLVHGRISVPEGDGLRDEILRIAHQSVLSIHPGSTKMYKDVRRYYHWPGMKRAVAKWISHCQACQQVKAEHLVPAGLLQSLPVPEWKWDSVAMDLITGLPVARGRMNNSIWVIVDRLTKVAHLLAIRDSDKVETLAELYINQIVRLHGVPADIVSDRDPRFTAKFWRVLQGALGTVLNLSTAFHPETDGQTERTIRTIEDMLRLCILDWAGVWEDYLPLIEFSYNNSYHTSIGMSPYEALYGRPCRTPLCWTEVGERRVFGPQIIDETMEKLQVIRTNMRKAQDRQKKYADQGRREVNFEAGDMVYLKVSAQKGRDRFGKVGKLAVRYIGPYRIIGKVGVVAYRLELPPDMNLHPVFHVSLLRKHVPDPNAIERERPEELRRNLTYPEGPLKIGLRRVRELKNRRIPQIQVY</sequence>
<dbReference type="FunFam" id="3.10.20.370:FF:000001">
    <property type="entry name" value="Retrovirus-related Pol polyprotein from transposon 17.6-like protein"/>
    <property type="match status" value="1"/>
</dbReference>
<keyword evidence="7" id="KW-0255">Endonuclease</keyword>
<dbReference type="PROSITE" id="PS50878">
    <property type="entry name" value="RT_POL"/>
    <property type="match status" value="1"/>
</dbReference>
<proteinExistence type="predicted"/>
<keyword evidence="2" id="KW-0808">Transferase</keyword>
<evidence type="ECO:0000256" key="5">
    <source>
        <dbReference type="ARBA" id="ARBA00022723"/>
    </source>
</evidence>
<dbReference type="SUPFAM" id="SSF56672">
    <property type="entry name" value="DNA/RNA polymerases"/>
    <property type="match status" value="1"/>
</dbReference>
<gene>
    <name evidence="17" type="ORF">MERR_LOCUS34844</name>
</gene>
<dbReference type="GO" id="GO:0006310">
    <property type="term" value="P:DNA recombination"/>
    <property type="evidence" value="ECO:0007669"/>
    <property type="project" value="UniProtKB-KW"/>
</dbReference>
<evidence type="ECO:0000256" key="7">
    <source>
        <dbReference type="ARBA" id="ARBA00022759"/>
    </source>
</evidence>
<keyword evidence="5" id="KW-0479">Metal-binding</keyword>
<keyword evidence="11" id="KW-0695">RNA-directed DNA polymerase</keyword>
<evidence type="ECO:0000256" key="13">
    <source>
        <dbReference type="ARBA" id="ARBA00023125"/>
    </source>
</evidence>
<evidence type="ECO:0000256" key="11">
    <source>
        <dbReference type="ARBA" id="ARBA00022918"/>
    </source>
</evidence>
<keyword evidence="3" id="KW-0548">Nucleotidyltransferase</keyword>
<dbReference type="PANTHER" id="PTHR37984">
    <property type="entry name" value="PROTEIN CBG26694"/>
    <property type="match status" value="1"/>
</dbReference>
<comment type="caution">
    <text evidence="17">The sequence shown here is derived from an EMBL/GenBank/DDBJ whole genome shotgun (WGS) entry which is preliminary data.</text>
</comment>
<dbReference type="Gene3D" id="3.10.10.10">
    <property type="entry name" value="HIV Type 1 Reverse Transcriptase, subunit A, domain 1"/>
    <property type="match status" value="1"/>
</dbReference>
<dbReference type="InterPro" id="IPR041373">
    <property type="entry name" value="RT_RNaseH"/>
</dbReference>
<dbReference type="OrthoDB" id="1110928at2759"/>
<dbReference type="GO" id="GO:0006508">
    <property type="term" value="P:proteolysis"/>
    <property type="evidence" value="ECO:0007669"/>
    <property type="project" value="UniProtKB-KW"/>
</dbReference>
<evidence type="ECO:0000256" key="3">
    <source>
        <dbReference type="ARBA" id="ARBA00022695"/>
    </source>
</evidence>
<dbReference type="CDD" id="cd09274">
    <property type="entry name" value="RNase_HI_RT_Ty3"/>
    <property type="match status" value="1"/>
</dbReference>
<dbReference type="PANTHER" id="PTHR37984:SF5">
    <property type="entry name" value="PROTEIN NYNRIN-LIKE"/>
    <property type="match status" value="1"/>
</dbReference>
<evidence type="ECO:0000256" key="1">
    <source>
        <dbReference type="ARBA" id="ARBA00022670"/>
    </source>
</evidence>
<dbReference type="Gene3D" id="3.30.420.10">
    <property type="entry name" value="Ribonuclease H-like superfamily/Ribonuclease H"/>
    <property type="match status" value="1"/>
</dbReference>
<dbReference type="Proteomes" id="UP000467841">
    <property type="component" value="Unassembled WGS sequence"/>
</dbReference>
<evidence type="ECO:0000313" key="17">
    <source>
        <dbReference type="EMBL" id="CAA7047609.1"/>
    </source>
</evidence>
<keyword evidence="1" id="KW-0645">Protease</keyword>
<reference evidence="17" key="1">
    <citation type="submission" date="2020-01" db="EMBL/GenBank/DDBJ databases">
        <authorList>
            <person name="Mishra B."/>
        </authorList>
    </citation>
    <scope>NUCLEOTIDE SEQUENCE [LARGE SCALE GENOMIC DNA]</scope>
</reference>